<feature type="compositionally biased region" description="Basic residues" evidence="1">
    <location>
        <begin position="60"/>
        <end position="80"/>
    </location>
</feature>
<evidence type="ECO:0000313" key="2">
    <source>
        <dbReference type="EMBL" id="CAL1578702.1"/>
    </source>
</evidence>
<organism evidence="2 3">
    <name type="scientific">Knipowitschia caucasica</name>
    <name type="common">Caucasian dwarf goby</name>
    <name type="synonym">Pomatoschistus caucasicus</name>
    <dbReference type="NCBI Taxonomy" id="637954"/>
    <lineage>
        <taxon>Eukaryota</taxon>
        <taxon>Metazoa</taxon>
        <taxon>Chordata</taxon>
        <taxon>Craniata</taxon>
        <taxon>Vertebrata</taxon>
        <taxon>Euteleostomi</taxon>
        <taxon>Actinopterygii</taxon>
        <taxon>Neopterygii</taxon>
        <taxon>Teleostei</taxon>
        <taxon>Neoteleostei</taxon>
        <taxon>Acanthomorphata</taxon>
        <taxon>Gobiaria</taxon>
        <taxon>Gobiiformes</taxon>
        <taxon>Gobioidei</taxon>
        <taxon>Gobiidae</taxon>
        <taxon>Gobiinae</taxon>
        <taxon>Knipowitschia</taxon>
    </lineage>
</organism>
<accession>A0AAV2JMD4</accession>
<feature type="region of interest" description="Disordered" evidence="1">
    <location>
        <begin position="1"/>
        <end position="151"/>
    </location>
</feature>
<protein>
    <submittedName>
        <fullName evidence="2">Uncharacterized protein</fullName>
    </submittedName>
</protein>
<evidence type="ECO:0000256" key="1">
    <source>
        <dbReference type="SAM" id="MobiDB-lite"/>
    </source>
</evidence>
<proteinExistence type="predicted"/>
<reference evidence="2 3" key="1">
    <citation type="submission" date="2024-04" db="EMBL/GenBank/DDBJ databases">
        <authorList>
            <person name="Waldvogel A.-M."/>
            <person name="Schoenle A."/>
        </authorList>
    </citation>
    <scope>NUCLEOTIDE SEQUENCE [LARGE SCALE GENOMIC DNA]</scope>
</reference>
<dbReference type="Proteomes" id="UP001497482">
    <property type="component" value="Chromosome 13"/>
</dbReference>
<feature type="compositionally biased region" description="Basic and acidic residues" evidence="1">
    <location>
        <begin position="123"/>
        <end position="151"/>
    </location>
</feature>
<name>A0AAV2JMD4_KNICA</name>
<dbReference type="EMBL" id="OZ035835">
    <property type="protein sequence ID" value="CAL1578702.1"/>
    <property type="molecule type" value="Genomic_DNA"/>
</dbReference>
<feature type="compositionally biased region" description="Basic and acidic residues" evidence="1">
    <location>
        <begin position="37"/>
        <end position="51"/>
    </location>
</feature>
<dbReference type="AlphaFoldDB" id="A0AAV2JMD4"/>
<gene>
    <name evidence="2" type="ORF">KC01_LOCUS9822</name>
</gene>
<feature type="compositionally biased region" description="Basic and acidic residues" evidence="1">
    <location>
        <begin position="93"/>
        <end position="111"/>
    </location>
</feature>
<evidence type="ECO:0000313" key="3">
    <source>
        <dbReference type="Proteomes" id="UP001497482"/>
    </source>
</evidence>
<feature type="compositionally biased region" description="Acidic residues" evidence="1">
    <location>
        <begin position="112"/>
        <end position="122"/>
    </location>
</feature>
<feature type="compositionally biased region" description="Polar residues" evidence="1">
    <location>
        <begin position="1"/>
        <end position="21"/>
    </location>
</feature>
<keyword evidence="3" id="KW-1185">Reference proteome</keyword>
<sequence>MEANSESWKLTISTSSPGASSRSDRLGYRRVSIGSDLRLRHDTKSPRDRGDAANAVISNTRRRSVNRPTRPRRRSQRRYQQHTAPLGTIREGTGTRRGRDGDETGGDKTGGDGDETGGDGDETGTRRGRDGDETGTRVKCYNEKTDSKVLQ</sequence>